<dbReference type="EMBL" id="JABTCF010000009">
    <property type="protein sequence ID" value="MBD0778981.1"/>
    <property type="molecule type" value="Genomic_DNA"/>
</dbReference>
<proteinExistence type="inferred from homology"/>
<accession>A0ABR7V5N3</accession>
<dbReference type="InterPro" id="IPR002129">
    <property type="entry name" value="PyrdxlP-dep_de-COase"/>
</dbReference>
<evidence type="ECO:0000256" key="1">
    <source>
        <dbReference type="ARBA" id="ARBA00001933"/>
    </source>
</evidence>
<dbReference type="SUPFAM" id="SSF53383">
    <property type="entry name" value="PLP-dependent transferases"/>
    <property type="match status" value="1"/>
</dbReference>
<dbReference type="Gene3D" id="1.20.1340.10">
    <property type="entry name" value="dopa decarboxylase, N-terminal domain"/>
    <property type="match status" value="1"/>
</dbReference>
<keyword evidence="7" id="KW-0808">Transferase</keyword>
<sequence length="499" mass="56065">MRKTPMHIEREEFKKLGYQLVDTIARFMENIDEYPVTKGESPLQVQRALGDSNFPEQGKTAQEILNRSTELLLEHSLFNGHPKFLGYITSSPAPIGILADMLATAVNQNVGAQILSPMATEIEKQTIKWLCQFIGVSSDYGGILVSGGNMANFNAFLVARTAKADMALKEDGLFNSHSKLLTYCSKTTHAWVEKAAILFGHGSKSVRWIPTNPENRMNNEILAQTIEQDINNGFQPFLVVGTAGDVSTGVVDNLQEISAICKKHNLWFHIDGAYGAPAAIIPELKNIFKGIEEADSIALDPHKWLYAPLEAGCTLVKNPKHLTDTYSAHPEYYNFSKDEEGQSLNFYEYGLQNSRGFRALKVWMALQQLGREGYQRMIADDIQLSQYMFDLAKKHPELEAMTQNLSITTFRFVPKDLIPDNPKDKETYLNELNESLVDKLQHGGEVFLSNAIVNGKYGLRGCIVNFRTSKKDIGEIIEIVVREGRKTHQKFMEEIPLKN</sequence>
<keyword evidence="8" id="KW-1185">Reference proteome</keyword>
<dbReference type="PANTHER" id="PTHR11999:SF70">
    <property type="entry name" value="MIP05841P"/>
    <property type="match status" value="1"/>
</dbReference>
<evidence type="ECO:0000256" key="6">
    <source>
        <dbReference type="RuleBase" id="RU000382"/>
    </source>
</evidence>
<evidence type="ECO:0000256" key="5">
    <source>
        <dbReference type="ARBA" id="ARBA00023239"/>
    </source>
</evidence>
<dbReference type="InterPro" id="IPR015424">
    <property type="entry name" value="PyrdxlP-dep_Trfase"/>
</dbReference>
<dbReference type="Gene3D" id="3.40.640.10">
    <property type="entry name" value="Type I PLP-dependent aspartate aminotransferase-like (Major domain)"/>
    <property type="match status" value="1"/>
</dbReference>
<protein>
    <submittedName>
        <fullName evidence="7">Aspartate aminotransferase family protein</fullName>
    </submittedName>
</protein>
<dbReference type="InterPro" id="IPR015422">
    <property type="entry name" value="PyrdxlP-dep_Trfase_small"/>
</dbReference>
<evidence type="ECO:0000313" key="8">
    <source>
        <dbReference type="Proteomes" id="UP001166021"/>
    </source>
</evidence>
<dbReference type="Pfam" id="PF00282">
    <property type="entry name" value="Pyridoxal_deC"/>
    <property type="match status" value="1"/>
</dbReference>
<keyword evidence="3" id="KW-0210">Decarboxylase</keyword>
<evidence type="ECO:0000256" key="2">
    <source>
        <dbReference type="ARBA" id="ARBA00009533"/>
    </source>
</evidence>
<dbReference type="Proteomes" id="UP001166021">
    <property type="component" value="Unassembled WGS sequence"/>
</dbReference>
<keyword evidence="7" id="KW-0032">Aminotransferase</keyword>
<comment type="cofactor">
    <cofactor evidence="1 6">
        <name>pyridoxal 5'-phosphate</name>
        <dbReference type="ChEBI" id="CHEBI:597326"/>
    </cofactor>
</comment>
<organism evidence="7 8">
    <name type="scientific">Maribacter aquimaris</name>
    <dbReference type="NCBI Taxonomy" id="2737171"/>
    <lineage>
        <taxon>Bacteria</taxon>
        <taxon>Pseudomonadati</taxon>
        <taxon>Bacteroidota</taxon>
        <taxon>Flavobacteriia</taxon>
        <taxon>Flavobacteriales</taxon>
        <taxon>Flavobacteriaceae</taxon>
        <taxon>Maribacter</taxon>
    </lineage>
</organism>
<evidence type="ECO:0000256" key="3">
    <source>
        <dbReference type="ARBA" id="ARBA00022793"/>
    </source>
</evidence>
<evidence type="ECO:0000313" key="7">
    <source>
        <dbReference type="EMBL" id="MBD0778981.1"/>
    </source>
</evidence>
<comment type="similarity">
    <text evidence="2 6">Belongs to the group II decarboxylase family.</text>
</comment>
<keyword evidence="5 6" id="KW-0456">Lyase</keyword>
<dbReference type="InterPro" id="IPR015421">
    <property type="entry name" value="PyrdxlP-dep_Trfase_major"/>
</dbReference>
<comment type="caution">
    <text evidence="7">The sequence shown here is derived from an EMBL/GenBank/DDBJ whole genome shotgun (WGS) entry which is preliminary data.</text>
</comment>
<dbReference type="PANTHER" id="PTHR11999">
    <property type="entry name" value="GROUP II PYRIDOXAL-5-PHOSPHATE DECARBOXYLASE"/>
    <property type="match status" value="1"/>
</dbReference>
<dbReference type="RefSeq" id="WP_188244447.1">
    <property type="nucleotide sequence ID" value="NZ_JABTCF010000009.1"/>
</dbReference>
<evidence type="ECO:0000256" key="4">
    <source>
        <dbReference type="ARBA" id="ARBA00022898"/>
    </source>
</evidence>
<dbReference type="GO" id="GO:0008483">
    <property type="term" value="F:transaminase activity"/>
    <property type="evidence" value="ECO:0007669"/>
    <property type="project" value="UniProtKB-KW"/>
</dbReference>
<name>A0ABR7V5N3_9FLAO</name>
<reference evidence="7" key="1">
    <citation type="submission" date="2020-05" db="EMBL/GenBank/DDBJ databases">
        <title>The draft genome sequence of Maribacter sp. ANRC-HE7.</title>
        <authorList>
            <person name="Mu L."/>
        </authorList>
    </citation>
    <scope>NUCLEOTIDE SEQUENCE</scope>
    <source>
        <strain evidence="7">ANRC-HE7</strain>
    </source>
</reference>
<dbReference type="Gene3D" id="3.90.1150.10">
    <property type="entry name" value="Aspartate Aminotransferase, domain 1"/>
    <property type="match status" value="1"/>
</dbReference>
<dbReference type="InterPro" id="IPR010977">
    <property type="entry name" value="Aromatic_deC"/>
</dbReference>
<dbReference type="PRINTS" id="PR00800">
    <property type="entry name" value="YHDCRBOXLASE"/>
</dbReference>
<gene>
    <name evidence="7" type="ORF">HPE56_14365</name>
</gene>
<keyword evidence="4 6" id="KW-0663">Pyridoxal phosphate</keyword>